<dbReference type="GO" id="GO:0008233">
    <property type="term" value="F:peptidase activity"/>
    <property type="evidence" value="ECO:0007669"/>
    <property type="project" value="UniProtKB-KW"/>
</dbReference>
<protein>
    <submittedName>
        <fullName evidence="2">Beta-barrel assembly-enhancing protease</fullName>
        <ecNumber evidence="2">3.4.-.-</ecNumber>
    </submittedName>
</protein>
<dbReference type="PANTHER" id="PTHR12558:SF13">
    <property type="entry name" value="CELL DIVISION CYCLE PROTEIN 27 HOMOLOG"/>
    <property type="match status" value="1"/>
</dbReference>
<dbReference type="GO" id="GO:0006508">
    <property type="term" value="P:proteolysis"/>
    <property type="evidence" value="ECO:0007669"/>
    <property type="project" value="UniProtKB-KW"/>
</dbReference>
<dbReference type="InterPro" id="IPR019734">
    <property type="entry name" value="TPR_rpt"/>
</dbReference>
<comment type="caution">
    <text evidence="2">The sequence shown here is derived from an EMBL/GenBank/DDBJ whole genome shotgun (WGS) entry which is preliminary data.</text>
</comment>
<sequence>MSKDLNDDKMKSGNDGSTYRKFINKNPEIESAIAMFLVMLFAVSVIAMCKSAQGDAAVVTSITENPAEQYFYEKEYDKAIEEYTKLQEEEEWPLNLVKEADVYSVRGEYKISNRLLNEASQKRNKIIDEQGRAEYEDLDGELGNYIAFTALMNGDYKKALEYGEVFLEDNKDDKELKRTLFAIYLTNGNKEKAKEILTNYNIDEKASYDLALYGKMNMLVDNYDVAFSNLKDSWNKNKDEIKVFDIIEEMAEGNMEDTINKITELSEENPEEKVYKVWLAKCYSMDESKTDKGIELIEELKDEDLGNSMFSSISAEIEKNAGNTEESDAIMKSIIGKKEKTYVDYNIESQYYFDNKEYDKALEACKQSILKNGDYLDNYAVLMPDIMIKKKQVELAEPYFRTALRKEPFNSRLISNIADYYNSTAKDINTAYPYYNLAVALNPKDDTIYYSMALSDLNNNKSEEAIVQLKKAIELKGNEITYHNTLSVIYFNNKKMDNSIEEIRAAYEIDNNNIMALNNAGCYYLSNTDEIERGVDNLLGAYEKMDNNVDSETRSTITINYEKAKQYLKDYNDNKSNATKPELQMLY</sequence>
<evidence type="ECO:0000256" key="1">
    <source>
        <dbReference type="SAM" id="Phobius"/>
    </source>
</evidence>
<dbReference type="OrthoDB" id="1949098at2"/>
<proteinExistence type="predicted"/>
<dbReference type="Pfam" id="PF13181">
    <property type="entry name" value="TPR_8"/>
    <property type="match status" value="1"/>
</dbReference>
<dbReference type="EC" id="3.4.-.-" evidence="2"/>
<name>A0A2T0BBS4_9CLOT</name>
<dbReference type="Proteomes" id="UP000239471">
    <property type="component" value="Unassembled WGS sequence"/>
</dbReference>
<dbReference type="EMBL" id="PVXQ01000032">
    <property type="protein sequence ID" value="PRR81283.1"/>
    <property type="molecule type" value="Genomic_DNA"/>
</dbReference>
<keyword evidence="1" id="KW-1133">Transmembrane helix</keyword>
<dbReference type="InterPro" id="IPR011990">
    <property type="entry name" value="TPR-like_helical_dom_sf"/>
</dbReference>
<feature type="transmembrane region" description="Helical" evidence="1">
    <location>
        <begin position="29"/>
        <end position="48"/>
    </location>
</feature>
<dbReference type="SUPFAM" id="SSF48452">
    <property type="entry name" value="TPR-like"/>
    <property type="match status" value="2"/>
</dbReference>
<dbReference type="PANTHER" id="PTHR12558">
    <property type="entry name" value="CELL DIVISION CYCLE 16,23,27"/>
    <property type="match status" value="1"/>
</dbReference>
<reference evidence="2 3" key="1">
    <citation type="submission" date="2018-03" db="EMBL/GenBank/DDBJ databases">
        <title>Genome sequence of Clostridium vincentii DSM 10228.</title>
        <authorList>
            <person name="Poehlein A."/>
            <person name="Daniel R."/>
        </authorList>
    </citation>
    <scope>NUCLEOTIDE SEQUENCE [LARGE SCALE GENOMIC DNA]</scope>
    <source>
        <strain evidence="2 3">DSM 10228</strain>
    </source>
</reference>
<dbReference type="RefSeq" id="WP_106060523.1">
    <property type="nucleotide sequence ID" value="NZ_PVXQ01000032.1"/>
</dbReference>
<dbReference type="AlphaFoldDB" id="A0A2T0BBS4"/>
<keyword evidence="2" id="KW-0645">Protease</keyword>
<evidence type="ECO:0000313" key="3">
    <source>
        <dbReference type="Proteomes" id="UP000239471"/>
    </source>
</evidence>
<dbReference type="Gene3D" id="1.25.40.10">
    <property type="entry name" value="Tetratricopeptide repeat domain"/>
    <property type="match status" value="3"/>
</dbReference>
<accession>A0A2T0BBS4</accession>
<keyword evidence="3" id="KW-1185">Reference proteome</keyword>
<evidence type="ECO:0000313" key="2">
    <source>
        <dbReference type="EMBL" id="PRR81283.1"/>
    </source>
</evidence>
<gene>
    <name evidence="2" type="primary">bepA</name>
    <name evidence="2" type="ORF">CLVI_26020</name>
</gene>
<keyword evidence="1" id="KW-0472">Membrane</keyword>
<keyword evidence="1" id="KW-0812">Transmembrane</keyword>
<dbReference type="SMART" id="SM00028">
    <property type="entry name" value="TPR"/>
    <property type="match status" value="4"/>
</dbReference>
<keyword evidence="2" id="KW-0378">Hydrolase</keyword>
<organism evidence="2 3">
    <name type="scientific">Clostridium vincentii</name>
    <dbReference type="NCBI Taxonomy" id="52704"/>
    <lineage>
        <taxon>Bacteria</taxon>
        <taxon>Bacillati</taxon>
        <taxon>Bacillota</taxon>
        <taxon>Clostridia</taxon>
        <taxon>Eubacteriales</taxon>
        <taxon>Clostridiaceae</taxon>
        <taxon>Clostridium</taxon>
    </lineage>
</organism>